<comment type="caution">
    <text evidence="3">The sequence shown here is derived from an EMBL/GenBank/DDBJ whole genome shotgun (WGS) entry which is preliminary data.</text>
</comment>
<protein>
    <submittedName>
        <fullName evidence="3">Cyclic nucleotide-binding protein</fullName>
    </submittedName>
</protein>
<evidence type="ECO:0000313" key="4">
    <source>
        <dbReference type="Proteomes" id="UP000441102"/>
    </source>
</evidence>
<sequence length="88" mass="9860">MGLPDVVGLVGAFFYLLGYALIQLRIFTVDDPVIPLLNVLGGVALIYSLAWNFNLGSFISQVAWLIITVIGYIRFRMVARRRVAFPQE</sequence>
<dbReference type="InterPro" id="IPR058058">
    <property type="entry name" value="CBU_0592-like"/>
</dbReference>
<dbReference type="EMBL" id="WBWX01000015">
    <property type="protein sequence ID" value="KAB2791258.1"/>
    <property type="molecule type" value="Genomic_DNA"/>
</dbReference>
<feature type="transmembrane region" description="Helical" evidence="1">
    <location>
        <begin position="58"/>
        <end position="75"/>
    </location>
</feature>
<name>A0A011TGM8_BRUAN</name>
<gene>
    <name evidence="3" type="ORF">F9L06_23645</name>
</gene>
<feature type="domain" description="CBU-0592-like" evidence="2">
    <location>
        <begin position="5"/>
        <end position="76"/>
    </location>
</feature>
<accession>A0A011TGM8</accession>
<evidence type="ECO:0000256" key="1">
    <source>
        <dbReference type="SAM" id="Phobius"/>
    </source>
</evidence>
<evidence type="ECO:0000313" key="3">
    <source>
        <dbReference type="EMBL" id="KAB2791258.1"/>
    </source>
</evidence>
<proteinExistence type="predicted"/>
<keyword evidence="1" id="KW-0812">Transmembrane</keyword>
<dbReference type="RefSeq" id="WP_036580856.1">
    <property type="nucleotide sequence ID" value="NZ_JACGXF010000009.1"/>
</dbReference>
<keyword evidence="1" id="KW-0472">Membrane</keyword>
<reference evidence="3 4" key="1">
    <citation type="submission" date="2019-09" db="EMBL/GenBank/DDBJ databases">
        <title>Taxonomic organization of the family Brucellaceae based on a phylogenomic approach.</title>
        <authorList>
            <person name="Leclercq S."/>
            <person name="Cloeckaert A."/>
            <person name="Zygmunt M.S."/>
        </authorList>
    </citation>
    <scope>NUCLEOTIDE SEQUENCE [LARGE SCALE GENOMIC DNA]</scope>
    <source>
        <strain evidence="3 4">CCUG 34461</strain>
    </source>
</reference>
<keyword evidence="1" id="KW-1133">Transmembrane helix</keyword>
<evidence type="ECO:0000259" key="2">
    <source>
        <dbReference type="Pfam" id="PF26604"/>
    </source>
</evidence>
<organism evidence="3 4">
    <name type="scientific">Brucella anthropi</name>
    <name type="common">Ochrobactrum anthropi</name>
    <dbReference type="NCBI Taxonomy" id="529"/>
    <lineage>
        <taxon>Bacteria</taxon>
        <taxon>Pseudomonadati</taxon>
        <taxon>Pseudomonadota</taxon>
        <taxon>Alphaproteobacteria</taxon>
        <taxon>Hyphomicrobiales</taxon>
        <taxon>Brucellaceae</taxon>
        <taxon>Brucella/Ochrobactrum group</taxon>
        <taxon>Brucella</taxon>
    </lineage>
</organism>
<dbReference type="AlphaFoldDB" id="A0A011TGM8"/>
<dbReference type="Proteomes" id="UP000441102">
    <property type="component" value="Unassembled WGS sequence"/>
</dbReference>
<dbReference type="Pfam" id="PF26604">
    <property type="entry name" value="CBU_0592"/>
    <property type="match status" value="1"/>
</dbReference>
<dbReference type="NCBIfam" id="NF047864">
    <property type="entry name" value="CBU_0592_membra"/>
    <property type="match status" value="1"/>
</dbReference>
<feature type="transmembrane region" description="Helical" evidence="1">
    <location>
        <begin position="6"/>
        <end position="22"/>
    </location>
</feature>